<comment type="caution">
    <text evidence="9">The sequence shown here is derived from an EMBL/GenBank/DDBJ whole genome shotgun (WGS) entry which is preliminary data.</text>
</comment>
<dbReference type="InterPro" id="IPR032302">
    <property type="entry name" value="THOC2_N"/>
</dbReference>
<dbReference type="Proteomes" id="UP000289152">
    <property type="component" value="Unassembled WGS sequence"/>
</dbReference>
<dbReference type="GO" id="GO:0003729">
    <property type="term" value="F:mRNA binding"/>
    <property type="evidence" value="ECO:0007669"/>
    <property type="project" value="TreeGrafter"/>
</dbReference>
<feature type="region of interest" description="Disordered" evidence="5">
    <location>
        <begin position="1569"/>
        <end position="2063"/>
    </location>
</feature>
<feature type="domain" description="THO complex subunit 2 N-terminal" evidence="8">
    <location>
        <begin position="31"/>
        <end position="692"/>
    </location>
</feature>
<feature type="region of interest" description="Disordered" evidence="5">
    <location>
        <begin position="1482"/>
        <end position="1557"/>
    </location>
</feature>
<dbReference type="InterPro" id="IPR040007">
    <property type="entry name" value="Tho2"/>
</dbReference>
<dbReference type="Pfam" id="PF11732">
    <property type="entry name" value="Thoc2"/>
    <property type="match status" value="1"/>
</dbReference>
<evidence type="ECO:0000256" key="4">
    <source>
        <dbReference type="ARBA" id="ARBA00023242"/>
    </source>
</evidence>
<evidence type="ECO:0000256" key="1">
    <source>
        <dbReference type="ARBA" id="ARBA00004123"/>
    </source>
</evidence>
<comment type="subcellular location">
    <subcellularLocation>
        <location evidence="1">Nucleus</location>
    </subcellularLocation>
</comment>
<feature type="region of interest" description="Disordered" evidence="5">
    <location>
        <begin position="1418"/>
        <end position="1466"/>
    </location>
</feature>
<protein>
    <recommendedName>
        <fullName evidence="3">THO complex subunit 2</fullName>
    </recommendedName>
</protein>
<organism evidence="9 10">
    <name type="scientific">Tremella mesenterica</name>
    <name type="common">Jelly fungus</name>
    <dbReference type="NCBI Taxonomy" id="5217"/>
    <lineage>
        <taxon>Eukaryota</taxon>
        <taxon>Fungi</taxon>
        <taxon>Dikarya</taxon>
        <taxon>Basidiomycota</taxon>
        <taxon>Agaricomycotina</taxon>
        <taxon>Tremellomycetes</taxon>
        <taxon>Tremellales</taxon>
        <taxon>Tremellaceae</taxon>
        <taxon>Tremella</taxon>
    </lineage>
</organism>
<evidence type="ECO:0000256" key="3">
    <source>
        <dbReference type="ARBA" id="ARBA00019596"/>
    </source>
</evidence>
<feature type="region of interest" description="Disordered" evidence="5">
    <location>
        <begin position="867"/>
        <end position="888"/>
    </location>
</feature>
<feature type="compositionally biased region" description="Basic and acidic residues" evidence="5">
    <location>
        <begin position="1489"/>
        <end position="1502"/>
    </location>
</feature>
<feature type="compositionally biased region" description="Basic and acidic residues" evidence="5">
    <location>
        <begin position="1686"/>
        <end position="1896"/>
    </location>
</feature>
<feature type="compositionally biased region" description="Basic and acidic residues" evidence="5">
    <location>
        <begin position="1935"/>
        <end position="1953"/>
    </location>
</feature>
<gene>
    <name evidence="9" type="ORF">M231_06491</name>
</gene>
<dbReference type="FunCoup" id="A0A4Q1BG76">
    <property type="interactions" value="642"/>
</dbReference>
<evidence type="ECO:0000259" key="8">
    <source>
        <dbReference type="Pfam" id="PF16134"/>
    </source>
</evidence>
<dbReference type="GO" id="GO:0000445">
    <property type="term" value="C:THO complex part of transcription export complex"/>
    <property type="evidence" value="ECO:0007669"/>
    <property type="project" value="TreeGrafter"/>
</dbReference>
<dbReference type="STRING" id="5217.A0A4Q1BG76"/>
<feature type="compositionally biased region" description="Basic and acidic residues" evidence="5">
    <location>
        <begin position="2004"/>
        <end position="2026"/>
    </location>
</feature>
<reference evidence="9 10" key="1">
    <citation type="submission" date="2016-06" db="EMBL/GenBank/DDBJ databases">
        <title>Evolution of pathogenesis and genome organization in the Tremellales.</title>
        <authorList>
            <person name="Cuomo C."/>
            <person name="Litvintseva A."/>
            <person name="Heitman J."/>
            <person name="Chen Y."/>
            <person name="Sun S."/>
            <person name="Springer D."/>
            <person name="Dromer F."/>
            <person name="Young S."/>
            <person name="Zeng Q."/>
            <person name="Chapman S."/>
            <person name="Gujja S."/>
            <person name="Saif S."/>
            <person name="Birren B."/>
        </authorList>
    </citation>
    <scope>NUCLEOTIDE SEQUENCE [LARGE SCALE GENOMIC DNA]</scope>
    <source>
        <strain evidence="9 10">ATCC 28783</strain>
    </source>
</reference>
<feature type="compositionally biased region" description="Polar residues" evidence="5">
    <location>
        <begin position="1451"/>
        <end position="1462"/>
    </location>
</feature>
<dbReference type="PANTHER" id="PTHR21597:SF0">
    <property type="entry name" value="THO COMPLEX SUBUNIT 2"/>
    <property type="match status" value="1"/>
</dbReference>
<feature type="compositionally biased region" description="Polar residues" evidence="5">
    <location>
        <begin position="397"/>
        <end position="409"/>
    </location>
</feature>
<comment type="similarity">
    <text evidence="2">Belongs to the THOC2 family.</text>
</comment>
<feature type="region of interest" description="Disordered" evidence="5">
    <location>
        <begin position="1021"/>
        <end position="1071"/>
    </location>
</feature>
<feature type="region of interest" description="Disordered" evidence="5">
    <location>
        <begin position="397"/>
        <end position="436"/>
    </location>
</feature>
<dbReference type="GO" id="GO:0006397">
    <property type="term" value="P:mRNA processing"/>
    <property type="evidence" value="ECO:0007669"/>
    <property type="project" value="InterPro"/>
</dbReference>
<dbReference type="EMBL" id="SDIL01000104">
    <property type="protein sequence ID" value="RXK36221.1"/>
    <property type="molecule type" value="Genomic_DNA"/>
</dbReference>
<dbReference type="InterPro" id="IPR021418">
    <property type="entry name" value="THO_THOC2_C"/>
</dbReference>
<evidence type="ECO:0000259" key="7">
    <source>
        <dbReference type="Pfam" id="PF11732"/>
    </source>
</evidence>
<feature type="domain" description="THO complex subunitTHOC2 C-terminal" evidence="6">
    <location>
        <begin position="1099"/>
        <end position="1406"/>
    </location>
</feature>
<sequence>MPPRRSQPPTEVPQASSSLTGVDDLTRQVQAAVENFQAGGQDILSQLLRSQLKSSTSPLGPIGLSVVIRDVLSSSLDVSSLQQLMVGLIDSFENEDKEEQVELLGEALVDVVELLEEEREDVQDLKTKGKDMDVDGEFKSLNQGEKGLELIKLLMQSDHLPSHIPNLLISPHTLLQLGLHPIPHNPQALQRSLVKRNTTLFFKQSKYNLLRESSEGFSGLIVLLTGPDALTSDSTDTARIARAKRLWGKVMSLIGYFNLSPPRVLDIILEIMACHVADHWRIFLELLRCSPWGSSAVAVVNGKGKEKAVHGWPEDEISGVASCMDDEGDRVLSQVLGVKFGFYQRQDGGDTPLELAMVAALLIKHRFISLADLLPFLSPDDIQMEGIRQKWLTSISSRSGPSNALSNSVLLDDDAPSSSDSQNAETTGPPPKPPPEQRIQLLQALLSVGESSASLFILGKFPWVAQSHPAIADLILRLVAHALEGLYRSYAHRRFGIADEEVTESEGDIPAPTYMSSQRKEFLNTLLVPTPPDTSTRTFEFFYPDWSEDAEVWSTIDDVHQKALRWLGLIRGLGARAVEVMVKLCRLGAAHYAVLRKAKEPTLTEMEPWLQILRISLLPALSVGNATAAFDIELWHLIQYFPYPVRYRLYGEWRDSTCSFSGRNSCPVASHAAAECTREIKKALSRVTAAQSAPTAGASGAAAQDRGPARVLAKLSHTNPCALWTTAVTQVKAYSNIGQFIVEAGRYMTQLSMDVATFTLVDTLSDDMIPRLDATGTNVAQWLESLSTFVGDFNRRYQQMDLEPILQFIINRQMRGESADLIVLTQLVSKMQGITLVENHAISESQLQAYATGREMIREAFFATTPTIARPSDDPTQQPKQGPVDKIKSTKRSLPRLISALREAKLAIPLWIALAQTRQGAADRLVDAPLKAMSKIQDTCHEAFIQYSDLLSEHLLPEEHVMLTPDLTSLVNDFGLEYSMAFQILRPKLNAQLAKAKEQDKEAVQRKLQLERLKALSPNKESMQIPLPVTPKSPSMEIEGEPSPAQSPIGDVSMTESLNGTSISLPPPKLKQKSRGWFPVALTTTAQQAKGMLPPNVNEIMSAPFFVIFWHLSISDIAFSSETYQKAIESISAFEKDMSTWRTANTNEVKAERQRLKMQIERLSAERDIQQGLVNGPIRRRLRSESSKWFGKSEQSQRALGIQLHQYCFYPRALLTPSDAMFVAKFIRLAHDLGTVGFSTVYAYNNFFNDQLAACIFSCTESEARNLGRCLKAILADLDAWHSDEARYKKEAMGISDTGTGETLPGMLYRARVGENLKVMSWNEYRNLFAKFHANVCTALTSCWAENDYMHMHNATTVALQILPFFPIMDTHGKAIEAAVGDLISEKQGPITPDMKLSCGSYLRSLKVRINTKPYVPPSSFHSSGSSRSVVTNGVGTSTNKAIPQGPKSAQAPSTVASPSRLTTEEKVNGIAVSSTRTTEINATPTMSDPKELRRKLEEARAKGPTATSIQAKEEQSGSVTEVKSGTPPATNASSKLAATTMPTPPAGPRATRSTTIVPTSSSTVGILTAPISSSVRPDTQSTNPSLPTGPSKHALPVRPGIPTSSHASMLPPASLSVDEERAAARARKFGMISQPLPKLPPTGPASHAPSPVPTVDKKVEKEPPKTKITPPPSLRSRRSASVDSRISEKSRRSRRERDDRDRLKEREKERERSKTKDVDRTTRSRTPAERMTDDVKERRKQEELLQARADKLAGVAETRETRRTSRETEKEREERKLREKERDRGHDRHGDRDRDRDKRTDEGHKRKRDEETRRVDSGRRERERERERERDKDRRDERDRRDDYRDKERERERRTRDDNHRRDRDYEERDFRKRDERENTRDSRYKTSPPREMRSRTGGISNGNGVGNGVGNVGNGDKTPKRDMTPKEVLPPRPDPEMGDRIVEAPRTRSTDTTRPVLPKVDNNRPHPSLPPRPTGRTDLATRMGSGDRDPSPNKPSENPRTGVEEDKSGDMRKRPLEEEQHTREGSPGTSKRIKIDRDKARRGREGGNRLLADAMKAVGDK</sequence>
<dbReference type="GO" id="GO:0006406">
    <property type="term" value="P:mRNA export from nucleus"/>
    <property type="evidence" value="ECO:0007669"/>
    <property type="project" value="InterPro"/>
</dbReference>
<dbReference type="VEuPathDB" id="FungiDB:TREMEDRAFT_29485"/>
<dbReference type="InterPro" id="IPR021726">
    <property type="entry name" value="THO_THOC2_N"/>
</dbReference>
<feature type="compositionally biased region" description="Gly residues" evidence="5">
    <location>
        <begin position="1901"/>
        <end position="1915"/>
    </location>
</feature>
<evidence type="ECO:0000256" key="5">
    <source>
        <dbReference type="SAM" id="MobiDB-lite"/>
    </source>
</evidence>
<dbReference type="InParanoid" id="A0A4Q1BG76"/>
<feature type="region of interest" description="Disordered" evidence="5">
    <location>
        <begin position="1"/>
        <end position="21"/>
    </location>
</feature>
<feature type="compositionally biased region" description="Polar residues" evidence="5">
    <location>
        <begin position="1054"/>
        <end position="1064"/>
    </location>
</feature>
<feature type="compositionally biased region" description="Polar residues" evidence="5">
    <location>
        <begin position="1506"/>
        <end position="1537"/>
    </location>
</feature>
<evidence type="ECO:0000259" key="6">
    <source>
        <dbReference type="Pfam" id="PF11262"/>
    </source>
</evidence>
<accession>A0A4Q1BG76</accession>
<dbReference type="Pfam" id="PF16134">
    <property type="entry name" value="THOC2_N"/>
    <property type="match status" value="1"/>
</dbReference>
<evidence type="ECO:0000313" key="10">
    <source>
        <dbReference type="Proteomes" id="UP000289152"/>
    </source>
</evidence>
<feature type="compositionally biased region" description="Polar residues" evidence="5">
    <location>
        <begin position="1571"/>
        <end position="1589"/>
    </location>
</feature>
<proteinExistence type="inferred from homology"/>
<evidence type="ECO:0000313" key="9">
    <source>
        <dbReference type="EMBL" id="RXK36221.1"/>
    </source>
</evidence>
<evidence type="ECO:0000256" key="2">
    <source>
        <dbReference type="ARBA" id="ARBA00007857"/>
    </source>
</evidence>
<keyword evidence="10" id="KW-1185">Reference proteome</keyword>
<dbReference type="Pfam" id="PF11262">
    <property type="entry name" value="Tho2"/>
    <property type="match status" value="1"/>
</dbReference>
<feature type="compositionally biased region" description="Basic and acidic residues" evidence="5">
    <location>
        <begin position="1656"/>
        <end position="1666"/>
    </location>
</feature>
<dbReference type="OrthoDB" id="29024at2759"/>
<dbReference type="PANTHER" id="PTHR21597">
    <property type="entry name" value="THO2 PROTEIN"/>
    <property type="match status" value="1"/>
</dbReference>
<name>A0A4Q1BG76_TREME</name>
<keyword evidence="4" id="KW-0539">Nucleus</keyword>
<feature type="compositionally biased region" description="Polar residues" evidence="5">
    <location>
        <begin position="7"/>
        <end position="20"/>
    </location>
</feature>
<feature type="domain" description="THO complex subunitTHOC2 N-terminal" evidence="7">
    <location>
        <begin position="712"/>
        <end position="787"/>
    </location>
</feature>
<feature type="compositionally biased region" description="Low complexity" evidence="5">
    <location>
        <begin position="1419"/>
        <end position="1439"/>
    </location>
</feature>
<feature type="compositionally biased region" description="Basic and acidic residues" evidence="5">
    <location>
        <begin position="2035"/>
        <end position="2049"/>
    </location>
</feature>